<dbReference type="EnsemblMetazoa" id="GPAI029946-RA">
    <property type="protein sequence ID" value="GPAI029946-PA"/>
    <property type="gene ID" value="GPAI029946"/>
</dbReference>
<accession>A0A1A9ZZN9</accession>
<evidence type="ECO:0000313" key="2">
    <source>
        <dbReference type="Proteomes" id="UP000092445"/>
    </source>
</evidence>
<proteinExistence type="predicted"/>
<evidence type="ECO:0000313" key="1">
    <source>
        <dbReference type="EnsemblMetazoa" id="GPAI029946-PA"/>
    </source>
</evidence>
<dbReference type="VEuPathDB" id="VectorBase:GPAI029946"/>
<sequence>MNYASRGVCVILLNKHNYFALDSKDREGVSGSFAMTFWLSLHMPTKRRTPERTIVALEVITALQEERLNEPKDLAIAMVRIAQSRYQEPLIYEVRQASKHSTARKKNNKQFKLNFLYTFCLLPPSLPKKE</sequence>
<keyword evidence="2" id="KW-1185">Reference proteome</keyword>
<name>A0A1A9ZZN9_GLOPL</name>
<reference evidence="2" key="1">
    <citation type="submission" date="2014-03" db="EMBL/GenBank/DDBJ databases">
        <authorList>
            <person name="Aksoy S."/>
            <person name="Warren W."/>
            <person name="Wilson R.K."/>
        </authorList>
    </citation>
    <scope>NUCLEOTIDE SEQUENCE [LARGE SCALE GENOMIC DNA]</scope>
    <source>
        <strain evidence="2">IAEA</strain>
    </source>
</reference>
<dbReference type="AlphaFoldDB" id="A0A1A9ZZN9"/>
<protein>
    <submittedName>
        <fullName evidence="1">Uncharacterized protein</fullName>
    </submittedName>
</protein>
<dbReference type="Proteomes" id="UP000092445">
    <property type="component" value="Unassembled WGS sequence"/>
</dbReference>
<reference evidence="1" key="2">
    <citation type="submission" date="2020-05" db="UniProtKB">
        <authorList>
            <consortium name="EnsemblMetazoa"/>
        </authorList>
    </citation>
    <scope>IDENTIFICATION</scope>
    <source>
        <strain evidence="1">IAEA</strain>
    </source>
</reference>
<organism evidence="1 2">
    <name type="scientific">Glossina pallidipes</name>
    <name type="common">Tsetse fly</name>
    <dbReference type="NCBI Taxonomy" id="7398"/>
    <lineage>
        <taxon>Eukaryota</taxon>
        <taxon>Metazoa</taxon>
        <taxon>Ecdysozoa</taxon>
        <taxon>Arthropoda</taxon>
        <taxon>Hexapoda</taxon>
        <taxon>Insecta</taxon>
        <taxon>Pterygota</taxon>
        <taxon>Neoptera</taxon>
        <taxon>Endopterygota</taxon>
        <taxon>Diptera</taxon>
        <taxon>Brachycera</taxon>
        <taxon>Muscomorpha</taxon>
        <taxon>Hippoboscoidea</taxon>
        <taxon>Glossinidae</taxon>
        <taxon>Glossina</taxon>
    </lineage>
</organism>